<dbReference type="Proteomes" id="UP000001055">
    <property type="component" value="Unassembled WGS sequence"/>
</dbReference>
<dbReference type="AlphaFoldDB" id="Q0UTC2"/>
<sequence length="77" mass="8178">MLASRLLWGVRSDDSRVPSLASAGTLPEVNDTSYVHRAACGISPAPHHETNNTDSASATSITCTMPFIICTVIIDPH</sequence>
<dbReference type="HOGENOM" id="CLU_2638887_0_0_1"/>
<evidence type="ECO:0000313" key="1">
    <source>
        <dbReference type="EMBL" id="EAT87383.1"/>
    </source>
</evidence>
<reference evidence="2" key="1">
    <citation type="journal article" date="2007" name="Plant Cell">
        <title>Dothideomycete-plant interactions illuminated by genome sequencing and EST analysis of the wheat pathogen Stagonospora nodorum.</title>
        <authorList>
            <person name="Hane J.K."/>
            <person name="Lowe R.G."/>
            <person name="Solomon P.S."/>
            <person name="Tan K.C."/>
            <person name="Schoch C.L."/>
            <person name="Spatafora J.W."/>
            <person name="Crous P.W."/>
            <person name="Kodira C."/>
            <person name="Birren B.W."/>
            <person name="Galagan J.E."/>
            <person name="Torriani S.F."/>
            <person name="McDonald B.A."/>
            <person name="Oliver R.P."/>
        </authorList>
    </citation>
    <scope>NUCLEOTIDE SEQUENCE [LARGE SCALE GENOMIC DNA]</scope>
    <source>
        <strain evidence="2">SN15 / ATCC MYA-4574 / FGSC 10173</strain>
    </source>
</reference>
<dbReference type="RefSeq" id="XP_001795405.1">
    <property type="nucleotide sequence ID" value="XM_001795353.1"/>
</dbReference>
<name>Q0UTC2_PHANO</name>
<protein>
    <submittedName>
        <fullName evidence="1">Uncharacterized protein</fullName>
    </submittedName>
</protein>
<proteinExistence type="predicted"/>
<evidence type="ECO:0000313" key="2">
    <source>
        <dbReference type="Proteomes" id="UP000001055"/>
    </source>
</evidence>
<dbReference type="KEGG" id="pno:SNOG_04992"/>
<dbReference type="EMBL" id="CH445331">
    <property type="protein sequence ID" value="EAT87383.1"/>
    <property type="molecule type" value="Genomic_DNA"/>
</dbReference>
<organism evidence="1 2">
    <name type="scientific">Phaeosphaeria nodorum (strain SN15 / ATCC MYA-4574 / FGSC 10173)</name>
    <name type="common">Glume blotch fungus</name>
    <name type="synonym">Parastagonospora nodorum</name>
    <dbReference type="NCBI Taxonomy" id="321614"/>
    <lineage>
        <taxon>Eukaryota</taxon>
        <taxon>Fungi</taxon>
        <taxon>Dikarya</taxon>
        <taxon>Ascomycota</taxon>
        <taxon>Pezizomycotina</taxon>
        <taxon>Dothideomycetes</taxon>
        <taxon>Pleosporomycetidae</taxon>
        <taxon>Pleosporales</taxon>
        <taxon>Pleosporineae</taxon>
        <taxon>Phaeosphaeriaceae</taxon>
        <taxon>Parastagonospora</taxon>
    </lineage>
</organism>
<dbReference type="GeneID" id="5972280"/>
<gene>
    <name evidence="1" type="ORF">SNOG_04992</name>
</gene>
<accession>Q0UTC2</accession>
<dbReference type="InParanoid" id="Q0UTC2"/>